<gene>
    <name evidence="1" type="ORF">Tco_1131937</name>
</gene>
<keyword evidence="2" id="KW-1185">Reference proteome</keyword>
<comment type="caution">
    <text evidence="1">The sequence shown here is derived from an EMBL/GenBank/DDBJ whole genome shotgun (WGS) entry which is preliminary data.</text>
</comment>
<evidence type="ECO:0000313" key="2">
    <source>
        <dbReference type="Proteomes" id="UP001151760"/>
    </source>
</evidence>
<protein>
    <submittedName>
        <fullName evidence="1">Uncharacterized protein</fullName>
    </submittedName>
</protein>
<sequence length="189" mass="21720">MLPDHETTTFDFLPWIPRPYTDFITVPIRLEELASLHVRLDGIKSIQTELRRSDRAIVRDVGWLGERDEIIQRSSLVRRVDGLIDDQAADSIVISELHHRMATIEERVQTLVEDDKYVQDVLDVVDTEIAELRDRVDDYPREQVDTLRVEVDGLHGSAATTSQRVQTLETALQEARTETQDLQTCLCVK</sequence>
<dbReference type="Proteomes" id="UP001151760">
    <property type="component" value="Unassembled WGS sequence"/>
</dbReference>
<proteinExistence type="predicted"/>
<reference evidence="1" key="2">
    <citation type="submission" date="2022-01" db="EMBL/GenBank/DDBJ databases">
        <authorList>
            <person name="Yamashiro T."/>
            <person name="Shiraishi A."/>
            <person name="Satake H."/>
            <person name="Nakayama K."/>
        </authorList>
    </citation>
    <scope>NUCLEOTIDE SEQUENCE</scope>
</reference>
<organism evidence="1 2">
    <name type="scientific">Tanacetum coccineum</name>
    <dbReference type="NCBI Taxonomy" id="301880"/>
    <lineage>
        <taxon>Eukaryota</taxon>
        <taxon>Viridiplantae</taxon>
        <taxon>Streptophyta</taxon>
        <taxon>Embryophyta</taxon>
        <taxon>Tracheophyta</taxon>
        <taxon>Spermatophyta</taxon>
        <taxon>Magnoliopsida</taxon>
        <taxon>eudicotyledons</taxon>
        <taxon>Gunneridae</taxon>
        <taxon>Pentapetalae</taxon>
        <taxon>asterids</taxon>
        <taxon>campanulids</taxon>
        <taxon>Asterales</taxon>
        <taxon>Asteraceae</taxon>
        <taxon>Asteroideae</taxon>
        <taxon>Anthemideae</taxon>
        <taxon>Anthemidinae</taxon>
        <taxon>Tanacetum</taxon>
    </lineage>
</organism>
<reference evidence="1" key="1">
    <citation type="journal article" date="2022" name="Int. J. Mol. Sci.">
        <title>Draft Genome of Tanacetum Coccineum: Genomic Comparison of Closely Related Tanacetum-Family Plants.</title>
        <authorList>
            <person name="Yamashiro T."/>
            <person name="Shiraishi A."/>
            <person name="Nakayama K."/>
            <person name="Satake H."/>
        </authorList>
    </citation>
    <scope>NUCLEOTIDE SEQUENCE</scope>
</reference>
<accession>A0ABQ5JB48</accession>
<name>A0ABQ5JB48_9ASTR</name>
<evidence type="ECO:0000313" key="1">
    <source>
        <dbReference type="EMBL" id="GJU09541.1"/>
    </source>
</evidence>
<dbReference type="EMBL" id="BQNB010021736">
    <property type="protein sequence ID" value="GJU09541.1"/>
    <property type="molecule type" value="Genomic_DNA"/>
</dbReference>